<dbReference type="EMBL" id="VSSQ01000164">
    <property type="protein sequence ID" value="MPL82564.1"/>
    <property type="molecule type" value="Genomic_DNA"/>
</dbReference>
<evidence type="ECO:0000256" key="2">
    <source>
        <dbReference type="ARBA" id="ARBA00023239"/>
    </source>
</evidence>
<gene>
    <name evidence="3" type="primary">mqnD_3</name>
    <name evidence="3" type="ORF">SDC9_28509</name>
</gene>
<proteinExistence type="inferred from homology"/>
<dbReference type="GO" id="GO:0016829">
    <property type="term" value="F:lyase activity"/>
    <property type="evidence" value="ECO:0007669"/>
    <property type="project" value="UniProtKB-KW"/>
</dbReference>
<dbReference type="EC" id="4.1.-.-" evidence="3"/>
<comment type="caution">
    <text evidence="3">The sequence shown here is derived from an EMBL/GenBank/DDBJ whole genome shotgun (WGS) entry which is preliminary data.</text>
</comment>
<keyword evidence="2 3" id="KW-0456">Lyase</keyword>
<protein>
    <submittedName>
        <fullName evidence="3">1,4-dihydroxy-6-naphtoate synthase</fullName>
        <ecNumber evidence="3">4.1.-.-</ecNumber>
    </submittedName>
</protein>
<dbReference type="CDD" id="cd13635">
    <property type="entry name" value="PBP2_Ttha1568_Mqnd"/>
    <property type="match status" value="1"/>
</dbReference>
<dbReference type="Pfam" id="PF02621">
    <property type="entry name" value="VitK2_biosynth"/>
    <property type="match status" value="1"/>
</dbReference>
<dbReference type="Gene3D" id="3.40.190.10">
    <property type="entry name" value="Periplasmic binding protein-like II"/>
    <property type="match status" value="2"/>
</dbReference>
<dbReference type="HAMAP" id="MF_00996">
    <property type="entry name" value="MqnD"/>
    <property type="match status" value="1"/>
</dbReference>
<evidence type="ECO:0000256" key="1">
    <source>
        <dbReference type="ARBA" id="ARBA00022428"/>
    </source>
</evidence>
<dbReference type="SUPFAM" id="SSF53850">
    <property type="entry name" value="Periplasmic binding protein-like II"/>
    <property type="match status" value="1"/>
</dbReference>
<reference evidence="3" key="1">
    <citation type="submission" date="2019-08" db="EMBL/GenBank/DDBJ databases">
        <authorList>
            <person name="Kucharzyk K."/>
            <person name="Murdoch R.W."/>
            <person name="Higgins S."/>
            <person name="Loffler F."/>
        </authorList>
    </citation>
    <scope>NUCLEOTIDE SEQUENCE</scope>
</reference>
<dbReference type="PANTHER" id="PTHR37167:SF1">
    <property type="entry name" value="1,4-DIHYDROXY-6-NAPHTOATE SYNTHASE"/>
    <property type="match status" value="1"/>
</dbReference>
<dbReference type="InterPro" id="IPR003773">
    <property type="entry name" value="Menaquinone_biosynth"/>
</dbReference>
<name>A0A644UUJ6_9ZZZZ</name>
<sequence>MDWGQNAARRLSPAAAHCQREEKMSALPPPNLSFGLSPCPNDTYIFHAMLHGLVPVPAPLTPHMADVEELNNLARQKALDVTKMSLGATTEIMQDYALMSSGAALGWGCGPLVVARKNLKPEDWRNATVAVPGLLTTANLLLTLHGGFQGPRKEMLFSDVMSAVSNGEADLGLIIHEGRFTYARQGLVKLLDLGQWWEAEFSLPLPLGAIAVRRDLSIPLARRVQNTITASLAYANAHPDDSREFIRSHAQEMEESVTSAHIKTFVTDFSLDLGPAGRAAIETLVGRAADIMGKPLPSEGLFLR</sequence>
<dbReference type="GO" id="GO:0009234">
    <property type="term" value="P:menaquinone biosynthetic process"/>
    <property type="evidence" value="ECO:0007669"/>
    <property type="project" value="UniProtKB-KW"/>
</dbReference>
<evidence type="ECO:0000313" key="3">
    <source>
        <dbReference type="EMBL" id="MPL82564.1"/>
    </source>
</evidence>
<accession>A0A644UUJ6</accession>
<organism evidence="3">
    <name type="scientific">bioreactor metagenome</name>
    <dbReference type="NCBI Taxonomy" id="1076179"/>
    <lineage>
        <taxon>unclassified sequences</taxon>
        <taxon>metagenomes</taxon>
        <taxon>ecological metagenomes</taxon>
    </lineage>
</organism>
<dbReference type="PANTHER" id="PTHR37167">
    <property type="entry name" value="1,4-DIHYDROXY-6-NAPHTOATE SYNTHASE"/>
    <property type="match status" value="1"/>
</dbReference>
<keyword evidence="1" id="KW-0474">Menaquinone biosynthesis</keyword>
<dbReference type="AlphaFoldDB" id="A0A644UUJ6"/>
<dbReference type="InterPro" id="IPR030869">
    <property type="entry name" value="MqnD"/>
</dbReference>